<dbReference type="InterPro" id="IPR028784">
    <property type="entry name" value="BBS1"/>
</dbReference>
<dbReference type="GO" id="GO:0005113">
    <property type="term" value="F:patched binding"/>
    <property type="evidence" value="ECO:0007669"/>
    <property type="project" value="TreeGrafter"/>
</dbReference>
<dbReference type="EMBL" id="BTSY01000005">
    <property type="protein sequence ID" value="GMT31133.1"/>
    <property type="molecule type" value="Genomic_DNA"/>
</dbReference>
<dbReference type="InterPro" id="IPR032728">
    <property type="entry name" value="BBS1_N"/>
</dbReference>
<name>A0AAV5WKI3_9BILA</name>
<feature type="domain" description="Bardet-Biedl syndrome 1 N-terminal" evidence="1">
    <location>
        <begin position="4"/>
        <end position="137"/>
    </location>
</feature>
<reference evidence="2" key="1">
    <citation type="submission" date="2023-10" db="EMBL/GenBank/DDBJ databases">
        <title>Genome assembly of Pristionchus species.</title>
        <authorList>
            <person name="Yoshida K."/>
            <person name="Sommer R.J."/>
        </authorList>
    </citation>
    <scope>NUCLEOTIDE SEQUENCE</scope>
    <source>
        <strain evidence="2">RS5133</strain>
    </source>
</reference>
<dbReference type="GO" id="GO:0005930">
    <property type="term" value="C:axoneme"/>
    <property type="evidence" value="ECO:0007669"/>
    <property type="project" value="TreeGrafter"/>
</dbReference>
<evidence type="ECO:0000313" key="3">
    <source>
        <dbReference type="Proteomes" id="UP001432322"/>
    </source>
</evidence>
<dbReference type="GO" id="GO:1905515">
    <property type="term" value="P:non-motile cilium assembly"/>
    <property type="evidence" value="ECO:0007669"/>
    <property type="project" value="InterPro"/>
</dbReference>
<protein>
    <recommendedName>
        <fullName evidence="1">Bardet-Biedl syndrome 1 N-terminal domain-containing protein</fullName>
    </recommendedName>
</protein>
<dbReference type="Pfam" id="PF14779">
    <property type="entry name" value="BBS1"/>
    <property type="match status" value="1"/>
</dbReference>
<feature type="non-terminal residue" evidence="2">
    <location>
        <position position="1"/>
    </location>
</feature>
<comment type="caution">
    <text evidence="2">The sequence shown here is derived from an EMBL/GenBank/DDBJ whole genome shotgun (WGS) entry which is preliminary data.</text>
</comment>
<organism evidence="2 3">
    <name type="scientific">Pristionchus fissidentatus</name>
    <dbReference type="NCBI Taxonomy" id="1538716"/>
    <lineage>
        <taxon>Eukaryota</taxon>
        <taxon>Metazoa</taxon>
        <taxon>Ecdysozoa</taxon>
        <taxon>Nematoda</taxon>
        <taxon>Chromadorea</taxon>
        <taxon>Rhabditida</taxon>
        <taxon>Rhabditina</taxon>
        <taxon>Diplogasteromorpha</taxon>
        <taxon>Diplogasteroidea</taxon>
        <taxon>Neodiplogasteridae</taxon>
        <taxon>Pristionchus</taxon>
    </lineage>
</organism>
<accession>A0AAV5WKI3</accession>
<gene>
    <name evidence="2" type="ORF">PFISCL1PPCAC_22431</name>
</gene>
<evidence type="ECO:0000313" key="2">
    <source>
        <dbReference type="EMBL" id="GMT31133.1"/>
    </source>
</evidence>
<sequence length="141" mass="15712">SARWMSALTDDETGLNTNANCVSLADYSGDGEIKLIVADLGTSRYEMKMKVFKALTKIGETTLIDSAIAIMAFNNEQKPTYTMGVACGNSLFVYRALRPFYKFEIPVTPLLHSEALAWDRYWKDGQQLETLTSNLQLAADE</sequence>
<proteinExistence type="predicted"/>
<dbReference type="Proteomes" id="UP001432322">
    <property type="component" value="Unassembled WGS sequence"/>
</dbReference>
<keyword evidence="3" id="KW-1185">Reference proteome</keyword>
<dbReference type="GO" id="GO:0034464">
    <property type="term" value="C:BBSome"/>
    <property type="evidence" value="ECO:0007669"/>
    <property type="project" value="InterPro"/>
</dbReference>
<dbReference type="PANTHER" id="PTHR20870">
    <property type="entry name" value="BARDET-BIEDL SYNDROME 1 PROTEIN"/>
    <property type="match status" value="1"/>
</dbReference>
<dbReference type="GO" id="GO:0005119">
    <property type="term" value="F:smoothened binding"/>
    <property type="evidence" value="ECO:0007669"/>
    <property type="project" value="TreeGrafter"/>
</dbReference>
<dbReference type="PANTHER" id="PTHR20870:SF0">
    <property type="entry name" value="BARDET-BIEDL SYNDROME 1 PROTEIN"/>
    <property type="match status" value="1"/>
</dbReference>
<evidence type="ECO:0000259" key="1">
    <source>
        <dbReference type="Pfam" id="PF14779"/>
    </source>
</evidence>
<feature type="non-terminal residue" evidence="2">
    <location>
        <position position="141"/>
    </location>
</feature>
<dbReference type="GO" id="GO:0005813">
    <property type="term" value="C:centrosome"/>
    <property type="evidence" value="ECO:0007669"/>
    <property type="project" value="TreeGrafter"/>
</dbReference>
<dbReference type="AlphaFoldDB" id="A0AAV5WKI3"/>
<dbReference type="GO" id="GO:0061512">
    <property type="term" value="P:protein localization to cilium"/>
    <property type="evidence" value="ECO:0007669"/>
    <property type="project" value="TreeGrafter"/>
</dbReference>